<dbReference type="PROSITE" id="PS51910">
    <property type="entry name" value="GH18_2"/>
    <property type="match status" value="1"/>
</dbReference>
<dbReference type="AlphaFoldDB" id="A0A8T4J173"/>
<proteinExistence type="predicted"/>
<protein>
    <submittedName>
        <fullName evidence="4">Chitinase</fullName>
    </submittedName>
</protein>
<feature type="compositionally biased region" description="Low complexity" evidence="1">
    <location>
        <begin position="13"/>
        <end position="39"/>
    </location>
</feature>
<evidence type="ECO:0000256" key="2">
    <source>
        <dbReference type="SAM" id="SignalP"/>
    </source>
</evidence>
<dbReference type="InterPro" id="IPR017853">
    <property type="entry name" value="GH"/>
</dbReference>
<dbReference type="SUPFAM" id="SSF51445">
    <property type="entry name" value="(Trans)glycosidases"/>
    <property type="match status" value="1"/>
</dbReference>
<evidence type="ECO:0000259" key="3">
    <source>
        <dbReference type="PROSITE" id="PS51910"/>
    </source>
</evidence>
<comment type="caution">
    <text evidence="4">The sequence shown here is derived from an EMBL/GenBank/DDBJ whole genome shotgun (WGS) entry which is preliminary data.</text>
</comment>
<sequence length="169" mass="17256">MAFAAQLLLGAAPSASGASGPSGPSGASDASDTASAPSAETCAQKPKPSGKVLQGYWENWDGASNGVHPPFGWTPITDSRIRAHGYNVLNAAFPVIRSDGTVLWEDGMDATVKVATPAEMCQAKADGATILMSIGGATAGIDLSSATVADRFVETVVPILKKYNFDGID</sequence>
<dbReference type="InterPro" id="IPR001223">
    <property type="entry name" value="Glyco_hydro18_cat"/>
</dbReference>
<feature type="non-terminal residue" evidence="4">
    <location>
        <position position="169"/>
    </location>
</feature>
<feature type="domain" description="GH18" evidence="3">
    <location>
        <begin position="51"/>
        <end position="169"/>
    </location>
</feature>
<accession>A0A8T4J173</accession>
<feature type="region of interest" description="Disordered" evidence="1">
    <location>
        <begin position="13"/>
        <end position="50"/>
    </location>
</feature>
<dbReference type="GO" id="GO:0005975">
    <property type="term" value="P:carbohydrate metabolic process"/>
    <property type="evidence" value="ECO:0007669"/>
    <property type="project" value="InterPro"/>
</dbReference>
<dbReference type="EMBL" id="JAGSMN010001050">
    <property type="protein sequence ID" value="MBR7677725.1"/>
    <property type="molecule type" value="Genomic_DNA"/>
</dbReference>
<feature type="chain" id="PRO_5038548257" evidence="2">
    <location>
        <begin position="18"/>
        <end position="169"/>
    </location>
</feature>
<organism evidence="4 5">
    <name type="scientific">Streptomyces daliensis</name>
    <dbReference type="NCBI Taxonomy" id="299421"/>
    <lineage>
        <taxon>Bacteria</taxon>
        <taxon>Bacillati</taxon>
        <taxon>Actinomycetota</taxon>
        <taxon>Actinomycetes</taxon>
        <taxon>Kitasatosporales</taxon>
        <taxon>Streptomycetaceae</taxon>
        <taxon>Streptomyces</taxon>
    </lineage>
</organism>
<evidence type="ECO:0000313" key="5">
    <source>
        <dbReference type="Proteomes" id="UP000675554"/>
    </source>
</evidence>
<keyword evidence="5" id="KW-1185">Reference proteome</keyword>
<evidence type="ECO:0000256" key="1">
    <source>
        <dbReference type="SAM" id="MobiDB-lite"/>
    </source>
</evidence>
<dbReference type="Gene3D" id="3.20.20.80">
    <property type="entry name" value="Glycosidases"/>
    <property type="match status" value="1"/>
</dbReference>
<dbReference type="Pfam" id="PF00704">
    <property type="entry name" value="Glyco_hydro_18"/>
    <property type="match status" value="1"/>
</dbReference>
<keyword evidence="2" id="KW-0732">Signal</keyword>
<name>A0A8T4J173_9ACTN</name>
<reference evidence="4" key="1">
    <citation type="submission" date="2021-04" db="EMBL/GenBank/DDBJ databases">
        <title>Sequencing of actinobacteria type strains.</title>
        <authorList>
            <person name="Nguyen G.-S."/>
            <person name="Wentzel A."/>
        </authorList>
    </citation>
    <scope>NUCLEOTIDE SEQUENCE</scope>
    <source>
        <strain evidence="4">DSM 42095</strain>
    </source>
</reference>
<evidence type="ECO:0000313" key="4">
    <source>
        <dbReference type="EMBL" id="MBR7677725.1"/>
    </source>
</evidence>
<dbReference type="Proteomes" id="UP000675554">
    <property type="component" value="Unassembled WGS sequence"/>
</dbReference>
<feature type="signal peptide" evidence="2">
    <location>
        <begin position="1"/>
        <end position="17"/>
    </location>
</feature>
<gene>
    <name evidence="4" type="ORF">KDA82_33010</name>
</gene>